<dbReference type="Pfam" id="PF13649">
    <property type="entry name" value="Methyltransf_25"/>
    <property type="match status" value="1"/>
</dbReference>
<dbReference type="GO" id="GO:0010420">
    <property type="term" value="F:polyprenyldihydroxybenzoate methyltransferase activity"/>
    <property type="evidence" value="ECO:0007669"/>
    <property type="project" value="TreeGrafter"/>
</dbReference>
<dbReference type="InterPro" id="IPR041698">
    <property type="entry name" value="Methyltransf_25"/>
</dbReference>
<dbReference type="InterPro" id="IPR029063">
    <property type="entry name" value="SAM-dependent_MTases_sf"/>
</dbReference>
<sequence length="312" mass="34298">MTQPSLLTAFDTSLIAVDRSFSSTETNTSIATSISNEEHQPHHVSNNPNMDNNELYERWAGTYDSDGNPLLVVDDLRMLDLIPAFVVDVQQGKESLDRRLKIMDLGCGTGRNTVKLLRAGWDHSVDLVAWDVSKAMLAIAQSKCDDLKKSGNSNAAVAEIEFDIVDFADLKRFPTRYHEQIDGLISTLVVEHLPLDVYFHALNSVLRPGGIALVTNMHEIMGNVTQAGFTSVNGDRLKGVSYAHTANEIIEAARMAGFEVMGPVQEAALHAAMIDGGQVDGQTFARGTVRETARRWVGKNVWCGFKLKKPVE</sequence>
<reference evidence="2 3" key="1">
    <citation type="submission" date="2023-11" db="EMBL/GenBank/DDBJ databases">
        <title>An acidophilic fungus is an integral part of prey digestion in a carnivorous sundew plant.</title>
        <authorList>
            <person name="Tsai I.J."/>
        </authorList>
    </citation>
    <scope>NUCLEOTIDE SEQUENCE [LARGE SCALE GENOMIC DNA]</scope>
    <source>
        <strain evidence="2">169a</strain>
    </source>
</reference>
<protein>
    <submittedName>
        <fullName evidence="2">S-adenosyl-L-methionine-dependent methyltransferase</fullName>
    </submittedName>
</protein>
<proteinExistence type="predicted"/>
<organism evidence="2 3">
    <name type="scientific">Acrodontium crateriforme</name>
    <dbReference type="NCBI Taxonomy" id="150365"/>
    <lineage>
        <taxon>Eukaryota</taxon>
        <taxon>Fungi</taxon>
        <taxon>Dikarya</taxon>
        <taxon>Ascomycota</taxon>
        <taxon>Pezizomycotina</taxon>
        <taxon>Dothideomycetes</taxon>
        <taxon>Dothideomycetidae</taxon>
        <taxon>Mycosphaerellales</taxon>
        <taxon>Teratosphaeriaceae</taxon>
        <taxon>Acrodontium</taxon>
    </lineage>
</organism>
<accession>A0AAQ3R5P4</accession>
<dbReference type="Gene3D" id="3.40.50.150">
    <property type="entry name" value="Vaccinia Virus protein VP39"/>
    <property type="match status" value="1"/>
</dbReference>
<dbReference type="GO" id="GO:0032259">
    <property type="term" value="P:methylation"/>
    <property type="evidence" value="ECO:0007669"/>
    <property type="project" value="UniProtKB-KW"/>
</dbReference>
<dbReference type="CDD" id="cd02440">
    <property type="entry name" value="AdoMet_MTases"/>
    <property type="match status" value="1"/>
</dbReference>
<dbReference type="AlphaFoldDB" id="A0AAQ3R5P4"/>
<dbReference type="SUPFAM" id="SSF53335">
    <property type="entry name" value="S-adenosyl-L-methionine-dependent methyltransferases"/>
    <property type="match status" value="1"/>
</dbReference>
<name>A0AAQ3R5P4_9PEZI</name>
<gene>
    <name evidence="2" type="ORF">R9X50_00516300</name>
</gene>
<evidence type="ECO:0000313" key="2">
    <source>
        <dbReference type="EMBL" id="WPH02301.1"/>
    </source>
</evidence>
<evidence type="ECO:0000259" key="1">
    <source>
        <dbReference type="Pfam" id="PF13649"/>
    </source>
</evidence>
<dbReference type="PANTHER" id="PTHR43464:SF52">
    <property type="entry name" value="PUTATIVE-RELATED"/>
    <property type="match status" value="1"/>
</dbReference>
<dbReference type="Proteomes" id="UP001303373">
    <property type="component" value="Chromosome 8"/>
</dbReference>
<keyword evidence="2" id="KW-0489">Methyltransferase</keyword>
<dbReference type="PANTHER" id="PTHR43464">
    <property type="entry name" value="METHYLTRANSFERASE"/>
    <property type="match status" value="1"/>
</dbReference>
<feature type="domain" description="Methyltransferase" evidence="1">
    <location>
        <begin position="102"/>
        <end position="210"/>
    </location>
</feature>
<evidence type="ECO:0000313" key="3">
    <source>
        <dbReference type="Proteomes" id="UP001303373"/>
    </source>
</evidence>
<keyword evidence="3" id="KW-1185">Reference proteome</keyword>
<keyword evidence="2" id="KW-0808">Transferase</keyword>
<dbReference type="EMBL" id="CP138587">
    <property type="protein sequence ID" value="WPH02301.1"/>
    <property type="molecule type" value="Genomic_DNA"/>
</dbReference>